<name>A0ABV4I863_9BURK</name>
<dbReference type="PANTHER" id="PTHR10695:SF46">
    <property type="entry name" value="BIFUNCTIONAL COENZYME A SYNTHASE-RELATED"/>
    <property type="match status" value="1"/>
</dbReference>
<keyword evidence="5 7" id="KW-0418">Kinase</keyword>
<dbReference type="HAMAP" id="MF_00376">
    <property type="entry name" value="Dephospho_CoA_kinase"/>
    <property type="match status" value="1"/>
</dbReference>
<keyword evidence="5 7" id="KW-0808">Transferase</keyword>
<feature type="binding site" evidence="5">
    <location>
        <begin position="14"/>
        <end position="19"/>
    </location>
    <ligand>
        <name>ATP</name>
        <dbReference type="ChEBI" id="CHEBI:30616"/>
    </ligand>
</feature>
<dbReference type="EC" id="2.7.1.24" evidence="5 6"/>
<keyword evidence="5" id="KW-0963">Cytoplasm</keyword>
<evidence type="ECO:0000313" key="8">
    <source>
        <dbReference type="Proteomes" id="UP001567350"/>
    </source>
</evidence>
<dbReference type="PANTHER" id="PTHR10695">
    <property type="entry name" value="DEPHOSPHO-COA KINASE-RELATED"/>
    <property type="match status" value="1"/>
</dbReference>
<dbReference type="Proteomes" id="UP001567350">
    <property type="component" value="Unassembled WGS sequence"/>
</dbReference>
<dbReference type="RefSeq" id="WP_370890116.1">
    <property type="nucleotide sequence ID" value="NZ_JBGJLR010000001.1"/>
</dbReference>
<dbReference type="CDD" id="cd02022">
    <property type="entry name" value="DPCK"/>
    <property type="match status" value="1"/>
</dbReference>
<keyword evidence="3 5" id="KW-0067">ATP-binding</keyword>
<evidence type="ECO:0000256" key="3">
    <source>
        <dbReference type="ARBA" id="ARBA00022840"/>
    </source>
</evidence>
<evidence type="ECO:0000256" key="5">
    <source>
        <dbReference type="HAMAP-Rule" id="MF_00376"/>
    </source>
</evidence>
<comment type="pathway">
    <text evidence="5">Cofactor biosynthesis; coenzyme A biosynthesis; CoA from (R)-pantothenate: step 5/5.</text>
</comment>
<comment type="similarity">
    <text evidence="1 5">Belongs to the CoaE family.</text>
</comment>
<dbReference type="PROSITE" id="PS51219">
    <property type="entry name" value="DPCK"/>
    <property type="match status" value="1"/>
</dbReference>
<dbReference type="InterPro" id="IPR001977">
    <property type="entry name" value="Depp_CoAkinase"/>
</dbReference>
<gene>
    <name evidence="5 7" type="primary">coaE</name>
    <name evidence="7" type="ORF">ACBP88_00315</name>
</gene>
<dbReference type="InterPro" id="IPR027417">
    <property type="entry name" value="P-loop_NTPase"/>
</dbReference>
<organism evidence="7 8">
    <name type="scientific">Comamonas jiangduensis</name>
    <dbReference type="NCBI Taxonomy" id="1194168"/>
    <lineage>
        <taxon>Bacteria</taxon>
        <taxon>Pseudomonadati</taxon>
        <taxon>Pseudomonadota</taxon>
        <taxon>Betaproteobacteria</taxon>
        <taxon>Burkholderiales</taxon>
        <taxon>Comamonadaceae</taxon>
        <taxon>Comamonas</taxon>
    </lineage>
</organism>
<evidence type="ECO:0000313" key="7">
    <source>
        <dbReference type="EMBL" id="MEZ2737911.1"/>
    </source>
</evidence>
<protein>
    <recommendedName>
        <fullName evidence="5 6">Dephospho-CoA kinase</fullName>
        <ecNumber evidence="5 6">2.7.1.24</ecNumber>
    </recommendedName>
    <alternativeName>
        <fullName evidence="5">Dephosphocoenzyme A kinase</fullName>
    </alternativeName>
</protein>
<accession>A0ABV4I863</accession>
<proteinExistence type="inferred from homology"/>
<sequence>MQRARRIGLTGGIGSGKSTVAQILAQAGAAVIDADAISLSLTSAGGLAIAPIEAAFGPQAIDAQGALNRAFMRDLIFQDPCAKQRLEAIVHPLIGTLTERQALQAQACGTRLLVFDVPLLVESGRWRQQVHAVVVVDCEEETQIQRVIARNGLERAAIEKIMAAQATRTQRRAAADWVIYNEGLDFAALRQEVLSISAQLQL</sequence>
<comment type="subcellular location">
    <subcellularLocation>
        <location evidence="5">Cytoplasm</location>
    </subcellularLocation>
</comment>
<keyword evidence="2 5" id="KW-0547">Nucleotide-binding</keyword>
<comment type="function">
    <text evidence="5">Catalyzes the phosphorylation of the 3'-hydroxyl group of dephosphocoenzyme A to form coenzyme A.</text>
</comment>
<dbReference type="EMBL" id="JBGJLR010000001">
    <property type="protein sequence ID" value="MEZ2737911.1"/>
    <property type="molecule type" value="Genomic_DNA"/>
</dbReference>
<comment type="catalytic activity">
    <reaction evidence="5">
        <text>3'-dephospho-CoA + ATP = ADP + CoA + H(+)</text>
        <dbReference type="Rhea" id="RHEA:18245"/>
        <dbReference type="ChEBI" id="CHEBI:15378"/>
        <dbReference type="ChEBI" id="CHEBI:30616"/>
        <dbReference type="ChEBI" id="CHEBI:57287"/>
        <dbReference type="ChEBI" id="CHEBI:57328"/>
        <dbReference type="ChEBI" id="CHEBI:456216"/>
        <dbReference type="EC" id="2.7.1.24"/>
    </reaction>
</comment>
<evidence type="ECO:0000256" key="6">
    <source>
        <dbReference type="NCBIfam" id="TIGR00152"/>
    </source>
</evidence>
<dbReference type="NCBIfam" id="TIGR00152">
    <property type="entry name" value="dephospho-CoA kinase"/>
    <property type="match status" value="1"/>
</dbReference>
<dbReference type="GO" id="GO:0004140">
    <property type="term" value="F:dephospho-CoA kinase activity"/>
    <property type="evidence" value="ECO:0007669"/>
    <property type="project" value="UniProtKB-EC"/>
</dbReference>
<evidence type="ECO:0000256" key="4">
    <source>
        <dbReference type="ARBA" id="ARBA00022993"/>
    </source>
</evidence>
<dbReference type="Gene3D" id="3.40.50.300">
    <property type="entry name" value="P-loop containing nucleotide triphosphate hydrolases"/>
    <property type="match status" value="1"/>
</dbReference>
<evidence type="ECO:0000256" key="2">
    <source>
        <dbReference type="ARBA" id="ARBA00022741"/>
    </source>
</evidence>
<comment type="caution">
    <text evidence="7">The sequence shown here is derived from an EMBL/GenBank/DDBJ whole genome shotgun (WGS) entry which is preliminary data.</text>
</comment>
<keyword evidence="8" id="KW-1185">Reference proteome</keyword>
<reference evidence="7 8" key="1">
    <citation type="submission" date="2024-08" db="EMBL/GenBank/DDBJ databases">
        <authorList>
            <person name="Feng Z."/>
            <person name="Ronholm J."/>
        </authorList>
    </citation>
    <scope>NUCLEOTIDE SEQUENCE [LARGE SCALE GENOMIC DNA]</scope>
    <source>
        <strain evidence="7 8">4-AB0-8</strain>
    </source>
</reference>
<keyword evidence="4 5" id="KW-0173">Coenzyme A biosynthesis</keyword>
<dbReference type="SUPFAM" id="SSF52540">
    <property type="entry name" value="P-loop containing nucleoside triphosphate hydrolases"/>
    <property type="match status" value="1"/>
</dbReference>
<evidence type="ECO:0000256" key="1">
    <source>
        <dbReference type="ARBA" id="ARBA00009018"/>
    </source>
</evidence>
<dbReference type="Pfam" id="PF01121">
    <property type="entry name" value="CoaE"/>
    <property type="match status" value="1"/>
</dbReference>